<reference evidence="1" key="1">
    <citation type="submission" date="2022-08" db="EMBL/GenBank/DDBJ databases">
        <authorList>
            <person name="Gutierrez-Valencia J."/>
        </authorList>
    </citation>
    <scope>NUCLEOTIDE SEQUENCE</scope>
</reference>
<dbReference type="AlphaFoldDB" id="A0AAV0PD38"/>
<keyword evidence="2" id="KW-1185">Reference proteome</keyword>
<dbReference type="Pfam" id="PF08513">
    <property type="entry name" value="LisH"/>
    <property type="match status" value="1"/>
</dbReference>
<feature type="non-terminal residue" evidence="1">
    <location>
        <position position="43"/>
    </location>
</feature>
<comment type="caution">
    <text evidence="1">The sequence shown here is derived from an EMBL/GenBank/DDBJ whole genome shotgun (WGS) entry which is preliminary data.</text>
</comment>
<name>A0AAV0PD38_9ROSI</name>
<gene>
    <name evidence="1" type="ORF">LITE_LOCUS37917</name>
</gene>
<dbReference type="EMBL" id="CAMGYJ010000008">
    <property type="protein sequence ID" value="CAI0468725.1"/>
    <property type="molecule type" value="Genomic_DNA"/>
</dbReference>
<protein>
    <recommendedName>
        <fullName evidence="3">LisH domain-containing protein</fullName>
    </recommendedName>
</protein>
<organism evidence="1 2">
    <name type="scientific">Linum tenue</name>
    <dbReference type="NCBI Taxonomy" id="586396"/>
    <lineage>
        <taxon>Eukaryota</taxon>
        <taxon>Viridiplantae</taxon>
        <taxon>Streptophyta</taxon>
        <taxon>Embryophyta</taxon>
        <taxon>Tracheophyta</taxon>
        <taxon>Spermatophyta</taxon>
        <taxon>Magnoliopsida</taxon>
        <taxon>eudicotyledons</taxon>
        <taxon>Gunneridae</taxon>
        <taxon>Pentapetalae</taxon>
        <taxon>rosids</taxon>
        <taxon>fabids</taxon>
        <taxon>Malpighiales</taxon>
        <taxon>Linaceae</taxon>
        <taxon>Linum</taxon>
    </lineage>
</organism>
<evidence type="ECO:0000313" key="1">
    <source>
        <dbReference type="EMBL" id="CAI0468725.1"/>
    </source>
</evidence>
<evidence type="ECO:0000313" key="2">
    <source>
        <dbReference type="Proteomes" id="UP001154282"/>
    </source>
</evidence>
<sequence length="43" mass="5237">MAENWWDAQKMFDMYLLDYMVKRNMHETAAHFRAESNVQQAEV</sequence>
<dbReference type="PROSITE" id="PS50896">
    <property type="entry name" value="LISH"/>
    <property type="match status" value="1"/>
</dbReference>
<dbReference type="InterPro" id="IPR006594">
    <property type="entry name" value="LisH"/>
</dbReference>
<proteinExistence type="predicted"/>
<evidence type="ECO:0008006" key="3">
    <source>
        <dbReference type="Google" id="ProtNLM"/>
    </source>
</evidence>
<accession>A0AAV0PD38</accession>
<dbReference type="Proteomes" id="UP001154282">
    <property type="component" value="Unassembled WGS sequence"/>
</dbReference>